<proteinExistence type="predicted"/>
<keyword evidence="1" id="KW-0472">Membrane</keyword>
<accession>A0AA43QKV3</accession>
<name>A0AA43QKV3_9LECA</name>
<reference evidence="2" key="1">
    <citation type="journal article" date="2023" name="Genome Biol. Evol.">
        <title>First Whole Genome Sequence and Flow Cytometry Genome Size Data for the Lichen-Forming Fungus Ramalina farinacea (Ascomycota).</title>
        <authorList>
            <person name="Llewellyn T."/>
            <person name="Mian S."/>
            <person name="Hill R."/>
            <person name="Leitch I.J."/>
            <person name="Gaya E."/>
        </authorList>
    </citation>
    <scope>NUCLEOTIDE SEQUENCE</scope>
    <source>
        <strain evidence="2">LIQ254RAFAR</strain>
    </source>
</reference>
<evidence type="ECO:0000313" key="2">
    <source>
        <dbReference type="EMBL" id="MDI1487494.1"/>
    </source>
</evidence>
<keyword evidence="3" id="KW-1185">Reference proteome</keyword>
<sequence>MSSSSSRPSLNYDAFDTIAEPGRRPQPMFMRRTKARRSKAAVAGAILCVFLLIWGWRSSGIDITPSTSSFSRLNLATTPEQPPPNIQASNAELPLMVEPEIQTNTESSEAEHRTSFHLIIPASESNPELCKTLLSAFVLAYPAPTLINWGKSYTDGAVFHESSSHTAKIRGVYNFLSDKTQVQDDDLVLVIDGFDVWFQLPPQILVERYHALVEDANQRLKDRYGMISEDQNGDSLLEQVSKYSQKVVFGADKICWPNPAEDPACVAVPYSTLPKDVYGPQTDKDPKAFFNRPRFLNSGNVMGPANDVRDIYEMAVRKVEKQSEGGLGDQFVFAEIFGEQEFQRETIRQATQGFGSRFLQYLGKALGTSESPLSANVTMKNMTTVPGQRYEYGIGLDYESHLFQTMTHSGDDIDFIYYNGSTDLLSAHHSLPLYLPPDLENAHSPVSYASPGNHTRESDPEMKTILLPYSPNLDNLPGQNLGEVEPSWRSVPLATNTHAASIPALLHINGDKSLLDSWWSKLWFHQWARALLRRFVRSTQTPEAAAASRSGGKGWWDLRGGRGGVWTDSKTWMGWDKVCKGTEEAVFGDGKGEWTKEEGDPRRVNMFGRVIIGEDEE</sequence>
<organism evidence="2 3">
    <name type="scientific">Ramalina farinacea</name>
    <dbReference type="NCBI Taxonomy" id="258253"/>
    <lineage>
        <taxon>Eukaryota</taxon>
        <taxon>Fungi</taxon>
        <taxon>Dikarya</taxon>
        <taxon>Ascomycota</taxon>
        <taxon>Pezizomycotina</taxon>
        <taxon>Lecanoromycetes</taxon>
        <taxon>OSLEUM clade</taxon>
        <taxon>Lecanoromycetidae</taxon>
        <taxon>Lecanorales</taxon>
        <taxon>Lecanorineae</taxon>
        <taxon>Ramalinaceae</taxon>
        <taxon>Ramalina</taxon>
    </lineage>
</organism>
<dbReference type="CDD" id="cd22997">
    <property type="entry name" value="GT_LH"/>
    <property type="match status" value="1"/>
</dbReference>
<dbReference type="Proteomes" id="UP001161017">
    <property type="component" value="Unassembled WGS sequence"/>
</dbReference>
<comment type="caution">
    <text evidence="2">The sequence shown here is derived from an EMBL/GenBank/DDBJ whole genome shotgun (WGS) entry which is preliminary data.</text>
</comment>
<dbReference type="PANTHER" id="PTHR36587">
    <property type="entry name" value="EXPRESSION SITE-ASSOCIATED GENE 3 (ESAG3)-LIKE PROTEIN"/>
    <property type="match status" value="1"/>
</dbReference>
<feature type="transmembrane region" description="Helical" evidence="1">
    <location>
        <begin position="40"/>
        <end position="56"/>
    </location>
</feature>
<dbReference type="PANTHER" id="PTHR36587:SF2">
    <property type="entry name" value="EXPRESSION SITE-ASSOCIATED GENE 3 (ESAG3)-LIKE PROTEIN"/>
    <property type="match status" value="1"/>
</dbReference>
<dbReference type="EMBL" id="JAPUFD010000005">
    <property type="protein sequence ID" value="MDI1487494.1"/>
    <property type="molecule type" value="Genomic_DNA"/>
</dbReference>
<keyword evidence="1" id="KW-1133">Transmembrane helix</keyword>
<gene>
    <name evidence="2" type="ORF">OHK93_006764</name>
</gene>
<evidence type="ECO:0000313" key="3">
    <source>
        <dbReference type="Proteomes" id="UP001161017"/>
    </source>
</evidence>
<dbReference type="AlphaFoldDB" id="A0AA43QKV3"/>
<keyword evidence="1" id="KW-0812">Transmembrane</keyword>
<protein>
    <submittedName>
        <fullName evidence="2">Uncharacterized protein</fullName>
    </submittedName>
</protein>
<evidence type="ECO:0000256" key="1">
    <source>
        <dbReference type="SAM" id="Phobius"/>
    </source>
</evidence>